<name>A0A7W9GYT2_9ACTN</name>
<dbReference type="Proteomes" id="UP000590647">
    <property type="component" value="Unassembled WGS sequence"/>
</dbReference>
<sequence>MSAADVISGRGGLAARGKSVLVTGASSGLGRVCAERLAASGFRVFAAVRKEADGAALASAVEAGRIVPVRLDVTEDKTIAAAAEEIAETVGDAGLWGLVNNAGICVSAPLECVSPAQLRRQLDTNVVGQLAVTQALLPLLRRSRGRVVNVTSGLGSVAIPFLGAYASAQFAKEALTDVLRRELRPLGVDVSVVQPGAIMTPIWGKVSEVARDAMDGVPEHIAELYRIPFGRFLAANEQQARESRTTPEDFARTVGQVLTARRPRTRYRVGQDARRVSVLARVLPDSALDRYLRPITE</sequence>
<accession>A0A7W9GYT2</accession>
<keyword evidence="2" id="KW-1185">Reference proteome</keyword>
<dbReference type="Pfam" id="PF00106">
    <property type="entry name" value="adh_short"/>
    <property type="match status" value="1"/>
</dbReference>
<organism evidence="1 2">
    <name type="scientific">Streptomyces caelestis</name>
    <dbReference type="NCBI Taxonomy" id="36816"/>
    <lineage>
        <taxon>Bacteria</taxon>
        <taxon>Bacillati</taxon>
        <taxon>Actinomycetota</taxon>
        <taxon>Actinomycetes</taxon>
        <taxon>Kitasatosporales</taxon>
        <taxon>Streptomycetaceae</taxon>
        <taxon>Streptomyces</taxon>
    </lineage>
</organism>
<evidence type="ECO:0000313" key="2">
    <source>
        <dbReference type="Proteomes" id="UP000590647"/>
    </source>
</evidence>
<dbReference type="PRINTS" id="PR00081">
    <property type="entry name" value="GDHRDH"/>
</dbReference>
<protein>
    <submittedName>
        <fullName evidence="1">NAD(P)-dependent dehydrogenase (Short-subunit alcohol dehydrogenase family)</fullName>
    </submittedName>
</protein>
<proteinExistence type="predicted"/>
<dbReference type="InterPro" id="IPR002347">
    <property type="entry name" value="SDR_fam"/>
</dbReference>
<dbReference type="InterPro" id="IPR036291">
    <property type="entry name" value="NAD(P)-bd_dom_sf"/>
</dbReference>
<dbReference type="RefSeq" id="WP_230299691.1">
    <property type="nucleotide sequence ID" value="NZ_JACHNE010000001.1"/>
</dbReference>
<dbReference type="GO" id="GO:0016491">
    <property type="term" value="F:oxidoreductase activity"/>
    <property type="evidence" value="ECO:0007669"/>
    <property type="project" value="TreeGrafter"/>
</dbReference>
<dbReference type="AlphaFoldDB" id="A0A7W9GYT2"/>
<dbReference type="PANTHER" id="PTHR43313">
    <property type="entry name" value="SHORT-CHAIN DEHYDROGENASE/REDUCTASE FAMILY 9C"/>
    <property type="match status" value="1"/>
</dbReference>
<dbReference type="SUPFAM" id="SSF51735">
    <property type="entry name" value="NAD(P)-binding Rossmann-fold domains"/>
    <property type="match status" value="1"/>
</dbReference>
<reference evidence="1 2" key="1">
    <citation type="submission" date="2020-08" db="EMBL/GenBank/DDBJ databases">
        <title>Sequencing the genomes of 1000 actinobacteria strains.</title>
        <authorList>
            <person name="Klenk H.-P."/>
        </authorList>
    </citation>
    <scope>NUCLEOTIDE SEQUENCE [LARGE SCALE GENOMIC DNA]</scope>
    <source>
        <strain evidence="1 2">DSM 40084</strain>
    </source>
</reference>
<dbReference type="Gene3D" id="3.40.50.720">
    <property type="entry name" value="NAD(P)-binding Rossmann-like Domain"/>
    <property type="match status" value="1"/>
</dbReference>
<dbReference type="GO" id="GO:0008202">
    <property type="term" value="P:steroid metabolic process"/>
    <property type="evidence" value="ECO:0007669"/>
    <property type="project" value="TreeGrafter"/>
</dbReference>
<dbReference type="PANTHER" id="PTHR43313:SF1">
    <property type="entry name" value="3BETA-HYDROXYSTEROID DEHYDROGENASE DHS-16"/>
    <property type="match status" value="1"/>
</dbReference>
<comment type="caution">
    <text evidence="1">The sequence shown here is derived from an EMBL/GenBank/DDBJ whole genome shotgun (WGS) entry which is preliminary data.</text>
</comment>
<gene>
    <name evidence="1" type="ORF">HDA41_000466</name>
</gene>
<evidence type="ECO:0000313" key="1">
    <source>
        <dbReference type="EMBL" id="MBB5792502.1"/>
    </source>
</evidence>
<dbReference type="EMBL" id="JACHNE010000001">
    <property type="protein sequence ID" value="MBB5792502.1"/>
    <property type="molecule type" value="Genomic_DNA"/>
</dbReference>